<reference evidence="5" key="1">
    <citation type="submission" date="2021-04" db="EMBL/GenBank/DDBJ databases">
        <title>Genome based classification of Actinospica acidithermotolerans sp. nov., an actinobacterium isolated from an Indonesian hot spring.</title>
        <authorList>
            <person name="Kusuma A.B."/>
            <person name="Putra K.E."/>
            <person name="Nafisah S."/>
            <person name="Loh J."/>
            <person name="Nouioui I."/>
            <person name="Goodfellow M."/>
        </authorList>
    </citation>
    <scope>NUCLEOTIDE SEQUENCE</scope>
    <source>
        <strain evidence="5">MGRD01-02</strain>
    </source>
</reference>
<dbReference type="PIRSF" id="PIRSF036625">
    <property type="entry name" value="GAF_ANTAR"/>
    <property type="match status" value="1"/>
</dbReference>
<dbReference type="SUPFAM" id="SSF55781">
    <property type="entry name" value="GAF domain-like"/>
    <property type="match status" value="1"/>
</dbReference>
<dbReference type="Proteomes" id="UP000676325">
    <property type="component" value="Unassembled WGS sequence"/>
</dbReference>
<feature type="region of interest" description="Disordered" evidence="3">
    <location>
        <begin position="225"/>
        <end position="268"/>
    </location>
</feature>
<dbReference type="InterPro" id="IPR029016">
    <property type="entry name" value="GAF-like_dom_sf"/>
</dbReference>
<sequence length="268" mass="28572">MTDIDCSTRLAREFAVTSASLLGHSSLENTVQAVADMAPDAVPGAEAAAVCVLRRGVLETPSFSDDLGLDREAIRAVLTEGPYVRAAAEGRTVLVEDLAEESLRSAFAFQAADLGVRSMVAVPLHLSAGVRGALVVLSRKPETFDGAVIERAEIYAAHASAALDTARSADSLRDAVRTRQVIGEATGILMERHRIDDGRAFDMLVRASQNLNVKLKAVAERVVQTGQDPHTLGRPDLPARRTAPAGRPLRGAGMRRTDTLNDKDALDK</sequence>
<comment type="caution">
    <text evidence="5">The sequence shown here is derived from an EMBL/GenBank/DDBJ whole genome shotgun (WGS) entry which is preliminary data.</text>
</comment>
<dbReference type="SMART" id="SM01012">
    <property type="entry name" value="ANTAR"/>
    <property type="match status" value="1"/>
</dbReference>
<dbReference type="PROSITE" id="PS50921">
    <property type="entry name" value="ANTAR"/>
    <property type="match status" value="1"/>
</dbReference>
<dbReference type="InterPro" id="IPR003018">
    <property type="entry name" value="GAF"/>
</dbReference>
<name>A0A941E7U1_9ACTN</name>
<dbReference type="Pfam" id="PF13185">
    <property type="entry name" value="GAF_2"/>
    <property type="match status" value="1"/>
</dbReference>
<evidence type="ECO:0000313" key="5">
    <source>
        <dbReference type="EMBL" id="MBR7826671.1"/>
    </source>
</evidence>
<dbReference type="Gene3D" id="1.10.10.10">
    <property type="entry name" value="Winged helix-like DNA-binding domain superfamily/Winged helix DNA-binding domain"/>
    <property type="match status" value="1"/>
</dbReference>
<dbReference type="RefSeq" id="WP_212517819.1">
    <property type="nucleotide sequence ID" value="NZ_JAGSOH010000021.1"/>
</dbReference>
<keyword evidence="6" id="KW-1185">Reference proteome</keyword>
<evidence type="ECO:0000256" key="1">
    <source>
        <dbReference type="ARBA" id="ARBA00023015"/>
    </source>
</evidence>
<evidence type="ECO:0000313" key="6">
    <source>
        <dbReference type="Proteomes" id="UP000676325"/>
    </source>
</evidence>
<feature type="compositionally biased region" description="Basic and acidic residues" evidence="3">
    <location>
        <begin position="255"/>
        <end position="268"/>
    </location>
</feature>
<dbReference type="InterPro" id="IPR005561">
    <property type="entry name" value="ANTAR"/>
</dbReference>
<keyword evidence="1" id="KW-0805">Transcription regulation</keyword>
<keyword evidence="2" id="KW-0804">Transcription</keyword>
<organism evidence="5 6">
    <name type="scientific">Actinospica acidithermotolerans</name>
    <dbReference type="NCBI Taxonomy" id="2828514"/>
    <lineage>
        <taxon>Bacteria</taxon>
        <taxon>Bacillati</taxon>
        <taxon>Actinomycetota</taxon>
        <taxon>Actinomycetes</taxon>
        <taxon>Catenulisporales</taxon>
        <taxon>Actinospicaceae</taxon>
        <taxon>Actinospica</taxon>
    </lineage>
</organism>
<accession>A0A941E7U1</accession>
<dbReference type="AlphaFoldDB" id="A0A941E7U1"/>
<dbReference type="InterPro" id="IPR012074">
    <property type="entry name" value="GAF_ANTAR"/>
</dbReference>
<evidence type="ECO:0000256" key="2">
    <source>
        <dbReference type="ARBA" id="ARBA00023163"/>
    </source>
</evidence>
<protein>
    <submittedName>
        <fullName evidence="5">GAF and ANTAR domain-containing protein</fullName>
    </submittedName>
</protein>
<evidence type="ECO:0000259" key="4">
    <source>
        <dbReference type="PROSITE" id="PS50921"/>
    </source>
</evidence>
<dbReference type="EMBL" id="JAGSOH010000021">
    <property type="protein sequence ID" value="MBR7826671.1"/>
    <property type="molecule type" value="Genomic_DNA"/>
</dbReference>
<gene>
    <name evidence="5" type="ORF">KDK95_10185</name>
</gene>
<evidence type="ECO:0000256" key="3">
    <source>
        <dbReference type="SAM" id="MobiDB-lite"/>
    </source>
</evidence>
<dbReference type="InterPro" id="IPR036388">
    <property type="entry name" value="WH-like_DNA-bd_sf"/>
</dbReference>
<dbReference type="SMART" id="SM00065">
    <property type="entry name" value="GAF"/>
    <property type="match status" value="1"/>
</dbReference>
<proteinExistence type="predicted"/>
<dbReference type="Gene3D" id="3.30.450.40">
    <property type="match status" value="1"/>
</dbReference>
<dbReference type="Pfam" id="PF03861">
    <property type="entry name" value="ANTAR"/>
    <property type="match status" value="1"/>
</dbReference>
<dbReference type="GO" id="GO:0003723">
    <property type="term" value="F:RNA binding"/>
    <property type="evidence" value="ECO:0007669"/>
    <property type="project" value="InterPro"/>
</dbReference>
<feature type="domain" description="ANTAR" evidence="4">
    <location>
        <begin position="162"/>
        <end position="223"/>
    </location>
</feature>